<dbReference type="EMBL" id="CP001769">
    <property type="protein sequence ID" value="ADB39296.1"/>
    <property type="molecule type" value="Genomic_DNA"/>
</dbReference>
<accession>D2QNA7</accession>
<dbReference type="AlphaFoldDB" id="D2QNA7"/>
<reference evidence="1 2" key="1">
    <citation type="journal article" date="2010" name="Stand. Genomic Sci.">
        <title>Complete genome sequence of Spirosoma linguale type strain (1).</title>
        <authorList>
            <person name="Lail K."/>
            <person name="Sikorski J."/>
            <person name="Saunders E."/>
            <person name="Lapidus A."/>
            <person name="Glavina Del Rio T."/>
            <person name="Copeland A."/>
            <person name="Tice H."/>
            <person name="Cheng J.-F."/>
            <person name="Lucas S."/>
            <person name="Nolan M."/>
            <person name="Bruce D."/>
            <person name="Goodwin L."/>
            <person name="Pitluck S."/>
            <person name="Ivanova N."/>
            <person name="Mavromatis K."/>
            <person name="Ovchinnikova G."/>
            <person name="Pati A."/>
            <person name="Chen A."/>
            <person name="Palaniappan K."/>
            <person name="Land M."/>
            <person name="Hauser L."/>
            <person name="Chang Y.-J."/>
            <person name="Jeffries C.D."/>
            <person name="Chain P."/>
            <person name="Brettin T."/>
            <person name="Detter J.C."/>
            <person name="Schuetze A."/>
            <person name="Rohde M."/>
            <person name="Tindall B.J."/>
            <person name="Goeker M."/>
            <person name="Bristow J."/>
            <person name="Eisen J.A."/>
            <person name="Markowitz V."/>
            <person name="Hugenholtz P."/>
            <person name="Kyrpides N.C."/>
            <person name="Klenk H.-P."/>
            <person name="Chen F."/>
        </authorList>
    </citation>
    <scope>NUCLEOTIDE SEQUENCE [LARGE SCALE GENOMIC DNA]</scope>
    <source>
        <strain evidence="2">ATCC 33905 / DSM 74 / LMG 10896 / Claus 1</strain>
    </source>
</reference>
<sequence>MAHGKKTGGRKAGTPNKVTADIKTKIASLIDTRFDAINSDLDDLEPKDRVTAYLKLLEFVIPKQREQKVDLSLLTDEELDNLLNKALSKLE</sequence>
<proteinExistence type="predicted"/>
<dbReference type="Proteomes" id="UP000002028">
    <property type="component" value="Chromosome"/>
</dbReference>
<evidence type="ECO:0000313" key="1">
    <source>
        <dbReference type="EMBL" id="ADB39296.1"/>
    </source>
</evidence>
<dbReference type="KEGG" id="sli:Slin_3285"/>
<name>D2QNA7_SPILD</name>
<protein>
    <submittedName>
        <fullName evidence="1">Uncharacterized protein</fullName>
    </submittedName>
</protein>
<keyword evidence="2" id="KW-1185">Reference proteome</keyword>
<organism evidence="1 2">
    <name type="scientific">Spirosoma linguale (strain ATCC 33905 / DSM 74 / LMG 10896 / Claus 1)</name>
    <dbReference type="NCBI Taxonomy" id="504472"/>
    <lineage>
        <taxon>Bacteria</taxon>
        <taxon>Pseudomonadati</taxon>
        <taxon>Bacteroidota</taxon>
        <taxon>Cytophagia</taxon>
        <taxon>Cytophagales</taxon>
        <taxon>Cytophagaceae</taxon>
        <taxon>Spirosoma</taxon>
    </lineage>
</organism>
<dbReference type="eggNOG" id="ENOG5030Y9R">
    <property type="taxonomic scope" value="Bacteria"/>
</dbReference>
<evidence type="ECO:0000313" key="2">
    <source>
        <dbReference type="Proteomes" id="UP000002028"/>
    </source>
</evidence>
<gene>
    <name evidence="1" type="ordered locus">Slin_3285</name>
</gene>
<dbReference type="HOGENOM" id="CLU_170314_1_0_10"/>
<dbReference type="RefSeq" id="WP_012927819.1">
    <property type="nucleotide sequence ID" value="NC_013730.1"/>
</dbReference>